<dbReference type="Proteomes" id="UP000321794">
    <property type="component" value="Unassembled WGS sequence"/>
</dbReference>
<name>A0ABQ0WTB0_9LACO</name>
<keyword evidence="3" id="KW-1185">Reference proteome</keyword>
<feature type="signal peptide" evidence="1">
    <location>
        <begin position="1"/>
        <end position="22"/>
    </location>
</feature>
<keyword evidence="1" id="KW-0732">Signal</keyword>
<evidence type="ECO:0008006" key="4">
    <source>
        <dbReference type="Google" id="ProtNLM"/>
    </source>
</evidence>
<feature type="chain" id="PRO_5046807736" description="S-layer protein" evidence="1">
    <location>
        <begin position="23"/>
        <end position="431"/>
    </location>
</feature>
<sequence>MQSRLAKSLYLGLAAVSFGAVASVATTASAKSKAYVVSNTTMKSDPTTRNVALTGSNAIYTKPGTAAGARVVASKYTAGNLANSKNSAYYFRAYRIVKTNRGSIYYKVVSMSGQYRGYIYGGKTANEYAGGVQAANTMTDAKLPATTTATFAKPGTKNVTWAAPKYTQYKAKKMVKSTVPYAKDTLKITKAATKTREGWLYYYVEDAQNPNVNGWVYADALKIADANTIDAKDGITLNFVDKATGSAISSKVVAMPKGTTDSVTNYQAIQLANANIPAGYTYSLMGSSSSVAKGGAIVVYLIKNPTKLMNMTPKVFNANAPAEAQTILNSAWNSTANQDALKKDDFFSPAEGTVVKGTEIDTHLAKANLKEFVVKTVPTADNLGSVAYQFKLETPVNTVASSKTTTNIFYTATKGTVKASVNNGAFVADAQ</sequence>
<gene>
    <name evidence="2" type="ORF">LZY01_00740</name>
</gene>
<proteinExistence type="predicted"/>
<organism evidence="2 3">
    <name type="scientific">Levilactobacillus zymae</name>
    <dbReference type="NCBI Taxonomy" id="267363"/>
    <lineage>
        <taxon>Bacteria</taxon>
        <taxon>Bacillati</taxon>
        <taxon>Bacillota</taxon>
        <taxon>Bacilli</taxon>
        <taxon>Lactobacillales</taxon>
        <taxon>Lactobacillaceae</taxon>
        <taxon>Levilactobacillus</taxon>
    </lineage>
</organism>
<dbReference type="RefSeq" id="WP_235806467.1">
    <property type="nucleotide sequence ID" value="NZ_BJZK01000001.1"/>
</dbReference>
<dbReference type="EMBL" id="BJZK01000001">
    <property type="protein sequence ID" value="GEO70906.1"/>
    <property type="molecule type" value="Genomic_DNA"/>
</dbReference>
<accession>A0ABQ0WTB0</accession>
<reference evidence="2 3" key="1">
    <citation type="submission" date="2019-07" db="EMBL/GenBank/DDBJ databases">
        <title>Whole genome shotgun sequence of Lactobacillus zymae NBRC 107157.</title>
        <authorList>
            <person name="Hosoyama A."/>
            <person name="Uohara A."/>
            <person name="Ohji S."/>
            <person name="Ichikawa N."/>
        </authorList>
    </citation>
    <scope>NUCLEOTIDE SEQUENCE [LARGE SCALE GENOMIC DNA]</scope>
    <source>
        <strain evidence="2 3">NBRC 107157</strain>
    </source>
</reference>
<comment type="caution">
    <text evidence="2">The sequence shown here is derived from an EMBL/GenBank/DDBJ whole genome shotgun (WGS) entry which is preliminary data.</text>
</comment>
<evidence type="ECO:0000313" key="3">
    <source>
        <dbReference type="Proteomes" id="UP000321794"/>
    </source>
</evidence>
<evidence type="ECO:0000256" key="1">
    <source>
        <dbReference type="SAM" id="SignalP"/>
    </source>
</evidence>
<evidence type="ECO:0000313" key="2">
    <source>
        <dbReference type="EMBL" id="GEO70906.1"/>
    </source>
</evidence>
<protein>
    <recommendedName>
        <fullName evidence="4">S-layer protein</fullName>
    </recommendedName>
</protein>